<dbReference type="InterPro" id="IPR029056">
    <property type="entry name" value="Ribokinase-like"/>
</dbReference>
<dbReference type="Proteomes" id="UP000194873">
    <property type="component" value="Unassembled WGS sequence"/>
</dbReference>
<name>A0A243W8G8_9BACT</name>
<gene>
    <name evidence="5" type="ORF">BXP70_21210</name>
</gene>
<evidence type="ECO:0000256" key="1">
    <source>
        <dbReference type="ARBA" id="ARBA00010688"/>
    </source>
</evidence>
<feature type="domain" description="Carbohydrate kinase PfkB" evidence="4">
    <location>
        <begin position="1"/>
        <end position="313"/>
    </location>
</feature>
<dbReference type="Pfam" id="PF00294">
    <property type="entry name" value="PfkB"/>
    <property type="match status" value="1"/>
</dbReference>
<evidence type="ECO:0000313" key="6">
    <source>
        <dbReference type="Proteomes" id="UP000194873"/>
    </source>
</evidence>
<reference evidence="5 6" key="1">
    <citation type="submission" date="2017-01" db="EMBL/GenBank/DDBJ databases">
        <title>A new Hymenobacter.</title>
        <authorList>
            <person name="Liang Y."/>
            <person name="Feng F."/>
        </authorList>
    </citation>
    <scope>NUCLEOTIDE SEQUENCE [LARGE SCALE GENOMIC DNA]</scope>
    <source>
        <strain evidence="5">MIMBbqt21</strain>
    </source>
</reference>
<sequence length="336" mass="36864">MKQVVTFGEIMMRLSPPLNYRFIQTDSLEITYGGGDANVAASLARLGIPAAHVTCFPDNELGQAAAQSFQRLGVDMSHTVFRGERLGLYFLEVGASMRASKIVYDRFNSAFANLQPEWLNWEEILKDAQWFHWTGITAAVSATAAQACRDAIKVARRLGITVSADVNYRRNLWQYGQKAQDVMPELVEGCDVIVCTEGDADDLFGIKPEADTSNRFESVAKQLVQRFPQVQKVIATNRETLSASHNRLTGIMFNGQEYIETQAYDIVPIVDRIGGGDAFIAGFIYGSLTYPTEQAALTFAVAASALKHTIHGDVNLATVAEVEQVVGGDTSGRLLR</sequence>
<dbReference type="InterPro" id="IPR011611">
    <property type="entry name" value="PfkB_dom"/>
</dbReference>
<dbReference type="GO" id="GO:0016301">
    <property type="term" value="F:kinase activity"/>
    <property type="evidence" value="ECO:0007669"/>
    <property type="project" value="UniProtKB-KW"/>
</dbReference>
<accession>A0A243W8G8</accession>
<dbReference type="Gene3D" id="3.40.1190.20">
    <property type="match status" value="1"/>
</dbReference>
<keyword evidence="6" id="KW-1185">Reference proteome</keyword>
<dbReference type="RefSeq" id="WP_086596124.1">
    <property type="nucleotide sequence ID" value="NZ_MTSE01000015.1"/>
</dbReference>
<keyword evidence="2" id="KW-0808">Transferase</keyword>
<protein>
    <submittedName>
        <fullName evidence="5">2-dehydro-3-deoxygluconokinase</fullName>
    </submittedName>
</protein>
<keyword evidence="3 5" id="KW-0418">Kinase</keyword>
<evidence type="ECO:0000313" key="5">
    <source>
        <dbReference type="EMBL" id="OUJ71610.1"/>
    </source>
</evidence>
<dbReference type="OrthoDB" id="9813569at2"/>
<dbReference type="SUPFAM" id="SSF53613">
    <property type="entry name" value="Ribokinase-like"/>
    <property type="match status" value="1"/>
</dbReference>
<dbReference type="AlphaFoldDB" id="A0A243W8G8"/>
<evidence type="ECO:0000259" key="4">
    <source>
        <dbReference type="Pfam" id="PF00294"/>
    </source>
</evidence>
<comment type="similarity">
    <text evidence="1">Belongs to the carbohydrate kinase PfkB family.</text>
</comment>
<proteinExistence type="inferred from homology"/>
<dbReference type="PANTHER" id="PTHR43320">
    <property type="entry name" value="SUGAR KINASE"/>
    <property type="match status" value="1"/>
</dbReference>
<organism evidence="5 6">
    <name type="scientific">Hymenobacter crusticola</name>
    <dbReference type="NCBI Taxonomy" id="1770526"/>
    <lineage>
        <taxon>Bacteria</taxon>
        <taxon>Pseudomonadati</taxon>
        <taxon>Bacteroidota</taxon>
        <taxon>Cytophagia</taxon>
        <taxon>Cytophagales</taxon>
        <taxon>Hymenobacteraceae</taxon>
        <taxon>Hymenobacter</taxon>
    </lineage>
</organism>
<evidence type="ECO:0000256" key="2">
    <source>
        <dbReference type="ARBA" id="ARBA00022679"/>
    </source>
</evidence>
<comment type="caution">
    <text evidence="5">The sequence shown here is derived from an EMBL/GenBank/DDBJ whole genome shotgun (WGS) entry which is preliminary data.</text>
</comment>
<dbReference type="CDD" id="cd01166">
    <property type="entry name" value="KdgK"/>
    <property type="match status" value="1"/>
</dbReference>
<dbReference type="PANTHER" id="PTHR43320:SF2">
    <property type="entry name" value="2-DEHYDRO-3-DEOXYGLUCONOKINASE_2-DEHYDRO-3-DEOXYGALACTONOKINASE"/>
    <property type="match status" value="1"/>
</dbReference>
<dbReference type="InterPro" id="IPR052700">
    <property type="entry name" value="Carb_kinase_PfkB-like"/>
</dbReference>
<evidence type="ECO:0000256" key="3">
    <source>
        <dbReference type="ARBA" id="ARBA00022777"/>
    </source>
</evidence>
<dbReference type="EMBL" id="MTSE01000015">
    <property type="protein sequence ID" value="OUJ71610.1"/>
    <property type="molecule type" value="Genomic_DNA"/>
</dbReference>